<evidence type="ECO:0000256" key="11">
    <source>
        <dbReference type="ARBA" id="ARBA00045696"/>
    </source>
</evidence>
<dbReference type="GO" id="GO:0051301">
    <property type="term" value="P:cell division"/>
    <property type="evidence" value="ECO:0007669"/>
    <property type="project" value="UniProtKB-KW"/>
</dbReference>
<reference evidence="13 14" key="1">
    <citation type="submission" date="2017-12" db="EMBL/GenBank/DDBJ databases">
        <title>Hemimetabolous genomes reveal molecular basis of termite eusociality.</title>
        <authorList>
            <person name="Harrison M.C."/>
            <person name="Jongepier E."/>
            <person name="Robertson H.M."/>
            <person name="Arning N."/>
            <person name="Bitard-Feildel T."/>
            <person name="Chao H."/>
            <person name="Childers C.P."/>
            <person name="Dinh H."/>
            <person name="Doddapaneni H."/>
            <person name="Dugan S."/>
            <person name="Gowin J."/>
            <person name="Greiner C."/>
            <person name="Han Y."/>
            <person name="Hu H."/>
            <person name="Hughes D.S.T."/>
            <person name="Huylmans A.-K."/>
            <person name="Kemena C."/>
            <person name="Kremer L.P.M."/>
            <person name="Lee S.L."/>
            <person name="Lopez-Ezquerra A."/>
            <person name="Mallet L."/>
            <person name="Monroy-Kuhn J.M."/>
            <person name="Moser A."/>
            <person name="Murali S.C."/>
            <person name="Muzny D.M."/>
            <person name="Otani S."/>
            <person name="Piulachs M.-D."/>
            <person name="Poelchau M."/>
            <person name="Qu J."/>
            <person name="Schaub F."/>
            <person name="Wada-Katsumata A."/>
            <person name="Worley K.C."/>
            <person name="Xie Q."/>
            <person name="Ylla G."/>
            <person name="Poulsen M."/>
            <person name="Gibbs R.A."/>
            <person name="Schal C."/>
            <person name="Richards S."/>
            <person name="Belles X."/>
            <person name="Korb J."/>
            <person name="Bornberg-Bauer E."/>
        </authorList>
    </citation>
    <scope>NUCLEOTIDE SEQUENCE [LARGE SCALE GENOMIC DNA]</scope>
    <source>
        <tissue evidence="13">Whole body</tissue>
    </source>
</reference>
<dbReference type="GO" id="GO:0070979">
    <property type="term" value="P:protein K11-linked ubiquitination"/>
    <property type="evidence" value="ECO:0007669"/>
    <property type="project" value="TreeGrafter"/>
</dbReference>
<evidence type="ECO:0000256" key="4">
    <source>
        <dbReference type="ARBA" id="ARBA00013935"/>
    </source>
</evidence>
<name>A0A2J7QCQ4_9NEOP</name>
<dbReference type="EMBL" id="NEVH01016057">
    <property type="protein sequence ID" value="PNF26369.1"/>
    <property type="molecule type" value="Genomic_DNA"/>
</dbReference>
<evidence type="ECO:0000256" key="9">
    <source>
        <dbReference type="ARBA" id="ARBA00023306"/>
    </source>
</evidence>
<evidence type="ECO:0000256" key="3">
    <source>
        <dbReference type="ARBA" id="ARBA00006940"/>
    </source>
</evidence>
<dbReference type="Proteomes" id="UP000235965">
    <property type="component" value="Unassembled WGS sequence"/>
</dbReference>
<organism evidence="13 14">
    <name type="scientific">Cryptotermes secundus</name>
    <dbReference type="NCBI Taxonomy" id="105785"/>
    <lineage>
        <taxon>Eukaryota</taxon>
        <taxon>Metazoa</taxon>
        <taxon>Ecdysozoa</taxon>
        <taxon>Arthropoda</taxon>
        <taxon>Hexapoda</taxon>
        <taxon>Insecta</taxon>
        <taxon>Pterygota</taxon>
        <taxon>Neoptera</taxon>
        <taxon>Polyneoptera</taxon>
        <taxon>Dictyoptera</taxon>
        <taxon>Blattodea</taxon>
        <taxon>Blattoidea</taxon>
        <taxon>Termitoidae</taxon>
        <taxon>Kalotermitidae</taxon>
        <taxon>Cryptotermitinae</taxon>
        <taxon>Cryptotermes</taxon>
    </lineage>
</organism>
<sequence length="74" mass="8384">MDSQPTIEGRKLDVVDDAWREDRLPNEDINVPPAELPDPEADNGDSHMTLKEQEQKWTDIALGILSEQHQGFSN</sequence>
<keyword evidence="5" id="KW-0132">Cell division</keyword>
<accession>A0A2J7QCQ4</accession>
<evidence type="ECO:0000256" key="2">
    <source>
        <dbReference type="ARBA" id="ARBA00004906"/>
    </source>
</evidence>
<dbReference type="InParanoid" id="A0A2J7QCQ4"/>
<dbReference type="STRING" id="105785.A0A2J7QCQ4"/>
<evidence type="ECO:0000313" key="14">
    <source>
        <dbReference type="Proteomes" id="UP000235965"/>
    </source>
</evidence>
<evidence type="ECO:0000256" key="8">
    <source>
        <dbReference type="ARBA" id="ARBA00023242"/>
    </source>
</evidence>
<evidence type="ECO:0000256" key="10">
    <source>
        <dbReference type="ARBA" id="ARBA00031338"/>
    </source>
</evidence>
<proteinExistence type="inferred from homology"/>
<comment type="subcellular location">
    <subcellularLocation>
        <location evidence="1">Nucleus</location>
    </subcellularLocation>
</comment>
<comment type="similarity">
    <text evidence="3">Belongs to the APC13 family.</text>
</comment>
<evidence type="ECO:0000256" key="5">
    <source>
        <dbReference type="ARBA" id="ARBA00022618"/>
    </source>
</evidence>
<keyword evidence="7" id="KW-0833">Ubl conjugation pathway</keyword>
<comment type="pathway">
    <text evidence="2">Protein modification; protein ubiquitination.</text>
</comment>
<dbReference type="AlphaFoldDB" id="A0A2J7QCQ4"/>
<keyword evidence="8" id="KW-0539">Nucleus</keyword>
<keyword evidence="6" id="KW-0498">Mitosis</keyword>
<evidence type="ECO:0000313" key="13">
    <source>
        <dbReference type="EMBL" id="PNF26369.1"/>
    </source>
</evidence>
<comment type="function">
    <text evidence="11">Component of the anaphase promoting complex/cyclosome (APC/C), a cell cycle-regulated E3 ubiquitin ligase that controls progression through mitosis and the G1 phase of the cell cycle. The APC/C complex acts by mediating ubiquitination and subsequent degradation of target proteins: it mainly mediates the formation of 'Lys-11'-linked polyubiquitin chains and, to a lower extent, the formation of 'Lys-48'- and 'Lys-63'-linked polyubiquitin chains. The APC/C complex catalyzes assembly of branched 'Lys-11'-/'Lys-48'-linked branched ubiquitin chains on target proteins.</text>
</comment>
<feature type="compositionally biased region" description="Basic and acidic residues" evidence="12">
    <location>
        <begin position="8"/>
        <end position="26"/>
    </location>
</feature>
<evidence type="ECO:0000256" key="7">
    <source>
        <dbReference type="ARBA" id="ARBA00022786"/>
    </source>
</evidence>
<evidence type="ECO:0000256" key="6">
    <source>
        <dbReference type="ARBA" id="ARBA00022776"/>
    </source>
</evidence>
<dbReference type="PANTHER" id="PTHR28672:SF1">
    <property type="entry name" value="ANAPHASE-PROMOTING COMPLEX SUBUNIT 13"/>
    <property type="match status" value="1"/>
</dbReference>
<dbReference type="OrthoDB" id="25675at2759"/>
<keyword evidence="9" id="KW-0131">Cell cycle</keyword>
<dbReference type="PANTHER" id="PTHR28672">
    <property type="entry name" value="ANAPHASE-PROMOTING COMPLEX SUBUNIT 13"/>
    <property type="match status" value="1"/>
</dbReference>
<evidence type="ECO:0000256" key="12">
    <source>
        <dbReference type="SAM" id="MobiDB-lite"/>
    </source>
</evidence>
<evidence type="ECO:0000256" key="1">
    <source>
        <dbReference type="ARBA" id="ARBA00004123"/>
    </source>
</evidence>
<dbReference type="Pfam" id="PF05839">
    <property type="entry name" value="Apc13p"/>
    <property type="match status" value="1"/>
</dbReference>
<comment type="caution">
    <text evidence="13">The sequence shown here is derived from an EMBL/GenBank/DDBJ whole genome shotgun (WGS) entry which is preliminary data.</text>
</comment>
<protein>
    <recommendedName>
        <fullName evidence="4">Anaphase-promoting complex subunit 13</fullName>
    </recommendedName>
    <alternativeName>
        <fullName evidence="10">Cyclosome subunit 13</fullName>
    </alternativeName>
</protein>
<gene>
    <name evidence="13" type="primary">ANAPC13</name>
    <name evidence="13" type="ORF">B7P43_G18271</name>
</gene>
<keyword evidence="14" id="KW-1185">Reference proteome</keyword>
<dbReference type="FunCoup" id="A0A2J7QCQ4">
    <property type="interactions" value="479"/>
</dbReference>
<dbReference type="GO" id="GO:0005680">
    <property type="term" value="C:anaphase-promoting complex"/>
    <property type="evidence" value="ECO:0007669"/>
    <property type="project" value="InterPro"/>
</dbReference>
<feature type="region of interest" description="Disordered" evidence="12">
    <location>
        <begin position="1"/>
        <end position="46"/>
    </location>
</feature>
<dbReference type="InterPro" id="IPR008401">
    <property type="entry name" value="Apc13"/>
</dbReference>